<keyword evidence="1" id="KW-0472">Membrane</keyword>
<feature type="transmembrane region" description="Helical" evidence="1">
    <location>
        <begin position="43"/>
        <end position="64"/>
    </location>
</feature>
<feature type="transmembrane region" description="Helical" evidence="1">
    <location>
        <begin position="122"/>
        <end position="141"/>
    </location>
</feature>
<organism evidence="2 3">
    <name type="scientific">Skeletonema marinoi</name>
    <dbReference type="NCBI Taxonomy" id="267567"/>
    <lineage>
        <taxon>Eukaryota</taxon>
        <taxon>Sar</taxon>
        <taxon>Stramenopiles</taxon>
        <taxon>Ochrophyta</taxon>
        <taxon>Bacillariophyta</taxon>
        <taxon>Coscinodiscophyceae</taxon>
        <taxon>Thalassiosirophycidae</taxon>
        <taxon>Thalassiosirales</taxon>
        <taxon>Skeletonemataceae</taxon>
        <taxon>Skeletonema</taxon>
        <taxon>Skeletonema marinoi-dohrnii complex</taxon>
    </lineage>
</organism>
<protein>
    <submittedName>
        <fullName evidence="2">Uncharacterized protein</fullName>
    </submittedName>
</protein>
<evidence type="ECO:0000313" key="2">
    <source>
        <dbReference type="EMBL" id="KAK1747031.1"/>
    </source>
</evidence>
<reference evidence="2" key="1">
    <citation type="submission" date="2023-06" db="EMBL/GenBank/DDBJ databases">
        <title>Survivors Of The Sea: Transcriptome response of Skeletonema marinoi to long-term dormancy.</title>
        <authorList>
            <person name="Pinder M.I.M."/>
            <person name="Kourtchenko O."/>
            <person name="Robertson E.K."/>
            <person name="Larsson T."/>
            <person name="Maumus F."/>
            <person name="Osuna-Cruz C.M."/>
            <person name="Vancaester E."/>
            <person name="Stenow R."/>
            <person name="Vandepoele K."/>
            <person name="Ploug H."/>
            <person name="Bruchert V."/>
            <person name="Godhe A."/>
            <person name="Topel M."/>
        </authorList>
    </citation>
    <scope>NUCLEOTIDE SEQUENCE</scope>
    <source>
        <strain evidence="2">R05AC</strain>
    </source>
</reference>
<dbReference type="EMBL" id="JATAAI010000003">
    <property type="protein sequence ID" value="KAK1747031.1"/>
    <property type="molecule type" value="Genomic_DNA"/>
</dbReference>
<keyword evidence="1" id="KW-1133">Transmembrane helix</keyword>
<sequence length="195" mass="21544">FFYTSSSAQQASNNHSTPLPRSSVSYYYFLLCTMKMINHRIPFAAATLLLAFFASVGVVSSFTITTPRAASRAVVSNNQPWNFISTQQTFLSYPADGTTTSLQMSGGSNPDVDTDGIGAGKYLLFLVMLVNVWAFSIPVEFRRAQFCTEEQVRLNPDSHCITFENWKSGIIDHYANGGGVDFDFTVEEGNKWIGS</sequence>
<feature type="non-terminal residue" evidence="2">
    <location>
        <position position="1"/>
    </location>
</feature>
<dbReference type="Proteomes" id="UP001224775">
    <property type="component" value="Unassembled WGS sequence"/>
</dbReference>
<keyword evidence="3" id="KW-1185">Reference proteome</keyword>
<gene>
    <name evidence="2" type="ORF">QTG54_002375</name>
</gene>
<evidence type="ECO:0000256" key="1">
    <source>
        <dbReference type="SAM" id="Phobius"/>
    </source>
</evidence>
<accession>A0AAD8YL09</accession>
<keyword evidence="1" id="KW-0812">Transmembrane</keyword>
<evidence type="ECO:0000313" key="3">
    <source>
        <dbReference type="Proteomes" id="UP001224775"/>
    </source>
</evidence>
<proteinExistence type="predicted"/>
<name>A0AAD8YL09_9STRA</name>
<dbReference type="AlphaFoldDB" id="A0AAD8YL09"/>
<comment type="caution">
    <text evidence="2">The sequence shown here is derived from an EMBL/GenBank/DDBJ whole genome shotgun (WGS) entry which is preliminary data.</text>
</comment>